<dbReference type="InterPro" id="IPR037522">
    <property type="entry name" value="HD_GYP_dom"/>
</dbReference>
<dbReference type="Proteomes" id="UP000256329">
    <property type="component" value="Unassembled WGS sequence"/>
</dbReference>
<evidence type="ECO:0000313" key="4">
    <source>
        <dbReference type="Proteomes" id="UP000256329"/>
    </source>
</evidence>
<reference evidence="3 4" key="1">
    <citation type="submission" date="2018-08" db="EMBL/GenBank/DDBJ databases">
        <title>Form III RuBisCO-mediated autotrophy in Thermodesulfobium bacteria.</title>
        <authorList>
            <person name="Toshchakov S.V."/>
            <person name="Kublanov I.V."/>
            <person name="Frolov E."/>
            <person name="Bonch-Osmolovskaya E.A."/>
            <person name="Tourova T.P."/>
            <person name="Chernych N.A."/>
            <person name="Lebedinsky A.V."/>
        </authorList>
    </citation>
    <scope>NUCLEOTIDE SEQUENCE [LARGE SCALE GENOMIC DNA]</scope>
    <source>
        <strain evidence="3 4">SR</strain>
    </source>
</reference>
<sequence length="188" mass="19871">MAASLEERLAGAFLDLLCRRDPLTAAHCREVGELCAALAAQFGFPPGKARLAGYLHDLGKLGVPAELLLRPGKLEPVEFALVKAHPVVGAEILSAAGVDGEIVDAVKHHHENHDGTGYPDGLGGGEIPFLARIVRVADAFDAMTSPRPYRGAFSAEEALEEIRKGAGRQFDPEVVSAFLMLRGVVGLA</sequence>
<dbReference type="Pfam" id="PF13487">
    <property type="entry name" value="HD_5"/>
    <property type="match status" value="1"/>
</dbReference>
<protein>
    <submittedName>
        <fullName evidence="3">HD-GYP domain-containing protein</fullName>
    </submittedName>
</protein>
<accession>A0A3D8P199</accession>
<dbReference type="SUPFAM" id="SSF109604">
    <property type="entry name" value="HD-domain/PDEase-like"/>
    <property type="match status" value="1"/>
</dbReference>
<gene>
    <name evidence="3" type="ORF">DXX99_09860</name>
</gene>
<dbReference type="InterPro" id="IPR006674">
    <property type="entry name" value="HD_domain"/>
</dbReference>
<proteinExistence type="predicted"/>
<dbReference type="PROSITE" id="PS51832">
    <property type="entry name" value="HD_GYP"/>
    <property type="match status" value="1"/>
</dbReference>
<name>A0A3D8P199_9THEO</name>
<feature type="domain" description="HD" evidence="1">
    <location>
        <begin position="24"/>
        <end position="143"/>
    </location>
</feature>
<organism evidence="3 4">
    <name type="scientific">Ammonifex thiophilus</name>
    <dbReference type="NCBI Taxonomy" id="444093"/>
    <lineage>
        <taxon>Bacteria</taxon>
        <taxon>Bacillati</taxon>
        <taxon>Bacillota</taxon>
        <taxon>Clostridia</taxon>
        <taxon>Thermoanaerobacterales</taxon>
        <taxon>Thermoanaerobacteraceae</taxon>
        <taxon>Ammonifex</taxon>
    </lineage>
</organism>
<dbReference type="PANTHER" id="PTHR43155">
    <property type="entry name" value="CYCLIC DI-GMP PHOSPHODIESTERASE PA4108-RELATED"/>
    <property type="match status" value="1"/>
</dbReference>
<dbReference type="RefSeq" id="WP_115793318.1">
    <property type="nucleotide sequence ID" value="NZ_QSLN01000023.1"/>
</dbReference>
<evidence type="ECO:0000259" key="2">
    <source>
        <dbReference type="PROSITE" id="PS51832"/>
    </source>
</evidence>
<dbReference type="AlphaFoldDB" id="A0A3D8P199"/>
<dbReference type="EMBL" id="QSLN01000023">
    <property type="protein sequence ID" value="RDV81187.1"/>
    <property type="molecule type" value="Genomic_DNA"/>
</dbReference>
<dbReference type="PANTHER" id="PTHR43155:SF2">
    <property type="entry name" value="CYCLIC DI-GMP PHOSPHODIESTERASE PA4108"/>
    <property type="match status" value="1"/>
</dbReference>
<dbReference type="Gene3D" id="1.10.3210.10">
    <property type="entry name" value="Hypothetical protein af1432"/>
    <property type="match status" value="1"/>
</dbReference>
<keyword evidence="4" id="KW-1185">Reference proteome</keyword>
<dbReference type="SMART" id="SM00471">
    <property type="entry name" value="HDc"/>
    <property type="match status" value="1"/>
</dbReference>
<evidence type="ECO:0000259" key="1">
    <source>
        <dbReference type="PROSITE" id="PS51831"/>
    </source>
</evidence>
<evidence type="ECO:0000313" key="3">
    <source>
        <dbReference type="EMBL" id="RDV81187.1"/>
    </source>
</evidence>
<dbReference type="InterPro" id="IPR006675">
    <property type="entry name" value="HDIG_dom"/>
</dbReference>
<dbReference type="PROSITE" id="PS51831">
    <property type="entry name" value="HD"/>
    <property type="match status" value="1"/>
</dbReference>
<dbReference type="NCBIfam" id="TIGR00277">
    <property type="entry name" value="HDIG"/>
    <property type="match status" value="1"/>
</dbReference>
<dbReference type="OrthoDB" id="10822at2"/>
<feature type="domain" description="HD-GYP" evidence="2">
    <location>
        <begin position="2"/>
        <end position="188"/>
    </location>
</feature>
<dbReference type="InterPro" id="IPR003607">
    <property type="entry name" value="HD/PDEase_dom"/>
</dbReference>
<comment type="caution">
    <text evidence="3">The sequence shown here is derived from an EMBL/GenBank/DDBJ whole genome shotgun (WGS) entry which is preliminary data.</text>
</comment>
<dbReference type="CDD" id="cd00077">
    <property type="entry name" value="HDc"/>
    <property type="match status" value="1"/>
</dbReference>